<keyword evidence="6" id="KW-0175">Coiled coil</keyword>
<evidence type="ECO:0000256" key="5">
    <source>
        <dbReference type="ARBA" id="ARBA00023136"/>
    </source>
</evidence>
<sequence length="221" mass="24969">MKRVVLLFAGLLLAISASAVEKRYVSDKLYIQLRSGPSQEYRILKVIQSGEHLIVLEENETEGYTKVKTDKGVEGWVLTRFLENEPIAKEKLILANRELEQLRAEKSTTQSQSSELQAELETVKSERSTLARDNAKLEKELERIMSISDNALALDEKTKKLTLRNQELEIQVETMTNENAQLRDDSRQTFLLYGGGLVFIGIFAGLVLPGLRGKRNNSGWS</sequence>
<dbReference type="EMBL" id="CZQC01000064">
    <property type="protein sequence ID" value="CUS42246.1"/>
    <property type="molecule type" value="Genomic_DNA"/>
</dbReference>
<dbReference type="SMART" id="SM00287">
    <property type="entry name" value="SH3b"/>
    <property type="match status" value="1"/>
</dbReference>
<reference evidence="9" key="1">
    <citation type="submission" date="2015-10" db="EMBL/GenBank/DDBJ databases">
        <authorList>
            <person name="Gilbert D.G."/>
        </authorList>
    </citation>
    <scope>NUCLEOTIDE SEQUENCE</scope>
</reference>
<evidence type="ECO:0000256" key="1">
    <source>
        <dbReference type="ARBA" id="ARBA00004167"/>
    </source>
</evidence>
<organism evidence="9">
    <name type="scientific">hydrothermal vent metagenome</name>
    <dbReference type="NCBI Taxonomy" id="652676"/>
    <lineage>
        <taxon>unclassified sequences</taxon>
        <taxon>metagenomes</taxon>
        <taxon>ecological metagenomes</taxon>
    </lineage>
</organism>
<dbReference type="GO" id="GO:0016020">
    <property type="term" value="C:membrane"/>
    <property type="evidence" value="ECO:0007669"/>
    <property type="project" value="UniProtKB-SubCell"/>
</dbReference>
<comment type="subcellular location">
    <subcellularLocation>
        <location evidence="1">Membrane</location>
        <topology evidence="1">Single-pass membrane protein</topology>
    </subcellularLocation>
</comment>
<dbReference type="PROSITE" id="PS51781">
    <property type="entry name" value="SH3B"/>
    <property type="match status" value="1"/>
</dbReference>
<dbReference type="PIRSF" id="PIRSF006158">
    <property type="entry name" value="UCP006158_SH3"/>
    <property type="match status" value="1"/>
</dbReference>
<dbReference type="NCBIfam" id="TIGR04211">
    <property type="entry name" value="SH3_and_anchor"/>
    <property type="match status" value="1"/>
</dbReference>
<name>A0A161K4P7_9ZZZZ</name>
<dbReference type="Gene3D" id="2.30.30.40">
    <property type="entry name" value="SH3 Domains"/>
    <property type="match status" value="1"/>
</dbReference>
<dbReference type="Pfam" id="PF08239">
    <property type="entry name" value="SH3_3"/>
    <property type="match status" value="1"/>
</dbReference>
<proteinExistence type="predicted"/>
<evidence type="ECO:0000256" key="7">
    <source>
        <dbReference type="SAM" id="Phobius"/>
    </source>
</evidence>
<keyword evidence="5 7" id="KW-0472">Membrane</keyword>
<keyword evidence="3" id="KW-0732">Signal</keyword>
<feature type="coiled-coil region" evidence="6">
    <location>
        <begin position="92"/>
        <end position="185"/>
    </location>
</feature>
<dbReference type="AlphaFoldDB" id="A0A161K4P7"/>
<keyword evidence="4 7" id="KW-1133">Transmembrane helix</keyword>
<gene>
    <name evidence="9" type="ORF">MGWOODY_Tha587</name>
</gene>
<evidence type="ECO:0000313" key="9">
    <source>
        <dbReference type="EMBL" id="CUS42246.1"/>
    </source>
</evidence>
<dbReference type="InterPro" id="IPR003646">
    <property type="entry name" value="SH3-like_bac-type"/>
</dbReference>
<evidence type="ECO:0000259" key="8">
    <source>
        <dbReference type="PROSITE" id="PS51781"/>
    </source>
</evidence>
<evidence type="ECO:0000256" key="3">
    <source>
        <dbReference type="ARBA" id="ARBA00022729"/>
    </source>
</evidence>
<feature type="domain" description="SH3b" evidence="8">
    <location>
        <begin position="20"/>
        <end position="86"/>
    </location>
</feature>
<protein>
    <recommendedName>
        <fullName evidence="8">SH3b domain-containing protein</fullName>
    </recommendedName>
</protein>
<accession>A0A161K4P7</accession>
<dbReference type="InterPro" id="IPR016476">
    <property type="entry name" value="SH3_dom_pro"/>
</dbReference>
<evidence type="ECO:0000256" key="6">
    <source>
        <dbReference type="SAM" id="Coils"/>
    </source>
</evidence>
<evidence type="ECO:0000256" key="4">
    <source>
        <dbReference type="ARBA" id="ARBA00022989"/>
    </source>
</evidence>
<keyword evidence="2 7" id="KW-0812">Transmembrane</keyword>
<feature type="transmembrane region" description="Helical" evidence="7">
    <location>
        <begin position="190"/>
        <end position="211"/>
    </location>
</feature>
<evidence type="ECO:0000256" key="2">
    <source>
        <dbReference type="ARBA" id="ARBA00022692"/>
    </source>
</evidence>